<feature type="chain" id="PRO_5012006100" evidence="1">
    <location>
        <begin position="16"/>
        <end position="465"/>
    </location>
</feature>
<dbReference type="OrthoDB" id="292893at2759"/>
<comment type="caution">
    <text evidence="2">The sequence shown here is derived from an EMBL/GenBank/DDBJ whole genome shotgun (WGS) entry which is preliminary data.</text>
</comment>
<dbReference type="AlphaFoldDB" id="A0A1R2BRK4"/>
<sequence length="465" mass="50950">MKFLVIICVIGMVFGGPGLEKAFESSNDMDVLSGFFSEFGISNIGTQCFEQKGKIVESLSSAFKKIVSDSNQLINKGIKQVLNSLNGVPQHLAICDENNAVISHRISKALKTIGKPKSLTIIPGQSILINNIEIFYYLTSAMNALDTKDYFATGQNLAILVNNFMPKNLKGLNFNQVMDIIGGFFVGMATDVNATDVAPCVTNTGIFGGWIEQSIIDFSKHTFDGTKDGFMDLSNAFGALPGFVNKCVPAAVETALVIEKVAVAWAHPLSLLYHVGLNIVFNGQVIFADISKAMGDYQTGNWFDFGFEIGQASFKIIYVPHKNPYQAIDEDIAMIMEGAMAEFGENGMGCTEIPDISSQLVDMVENWQLKTFIDAKNSLTNMAEALNVIIPTVQNCISDKTLNILNLGFNILSDPYSFVYIKEGKITIINGRQIGSNMKIAMINYNMQDWKGFGHYLAKTLKDLA</sequence>
<gene>
    <name evidence="2" type="ORF">SteCoe_20517</name>
</gene>
<evidence type="ECO:0000313" key="2">
    <source>
        <dbReference type="EMBL" id="OMJ79462.1"/>
    </source>
</evidence>
<dbReference type="PANTHER" id="PTHR38742">
    <property type="entry name" value="PROTEIN GP17"/>
    <property type="match status" value="1"/>
</dbReference>
<evidence type="ECO:0000256" key="1">
    <source>
        <dbReference type="SAM" id="SignalP"/>
    </source>
</evidence>
<name>A0A1R2BRK4_9CILI</name>
<dbReference type="Proteomes" id="UP000187209">
    <property type="component" value="Unassembled WGS sequence"/>
</dbReference>
<dbReference type="EMBL" id="MPUH01000470">
    <property type="protein sequence ID" value="OMJ79462.1"/>
    <property type="molecule type" value="Genomic_DNA"/>
</dbReference>
<feature type="signal peptide" evidence="1">
    <location>
        <begin position="1"/>
        <end position="15"/>
    </location>
</feature>
<organism evidence="2 3">
    <name type="scientific">Stentor coeruleus</name>
    <dbReference type="NCBI Taxonomy" id="5963"/>
    <lineage>
        <taxon>Eukaryota</taxon>
        <taxon>Sar</taxon>
        <taxon>Alveolata</taxon>
        <taxon>Ciliophora</taxon>
        <taxon>Postciliodesmatophora</taxon>
        <taxon>Heterotrichea</taxon>
        <taxon>Heterotrichida</taxon>
        <taxon>Stentoridae</taxon>
        <taxon>Stentor</taxon>
    </lineage>
</organism>
<dbReference type="PANTHER" id="PTHR38742:SF1">
    <property type="entry name" value="SECRETED PROTEIN C"/>
    <property type="match status" value="1"/>
</dbReference>
<keyword evidence="1" id="KW-0732">Signal</keyword>
<accession>A0A1R2BRK4</accession>
<keyword evidence="3" id="KW-1185">Reference proteome</keyword>
<proteinExistence type="predicted"/>
<reference evidence="2 3" key="1">
    <citation type="submission" date="2016-11" db="EMBL/GenBank/DDBJ databases">
        <title>The macronuclear genome of Stentor coeruleus: a giant cell with tiny introns.</title>
        <authorList>
            <person name="Slabodnick M."/>
            <person name="Ruby J.G."/>
            <person name="Reiff S.B."/>
            <person name="Swart E.C."/>
            <person name="Gosai S."/>
            <person name="Prabakaran S."/>
            <person name="Witkowska E."/>
            <person name="Larue G.E."/>
            <person name="Fisher S."/>
            <person name="Freeman R.M."/>
            <person name="Gunawardena J."/>
            <person name="Chu W."/>
            <person name="Stover N.A."/>
            <person name="Gregory B.D."/>
            <person name="Nowacki M."/>
            <person name="Derisi J."/>
            <person name="Roy S.W."/>
            <person name="Marshall W.F."/>
            <person name="Sood P."/>
        </authorList>
    </citation>
    <scope>NUCLEOTIDE SEQUENCE [LARGE SCALE GENOMIC DNA]</scope>
    <source>
        <strain evidence="2">WM001</strain>
    </source>
</reference>
<evidence type="ECO:0000313" key="3">
    <source>
        <dbReference type="Proteomes" id="UP000187209"/>
    </source>
</evidence>
<protein>
    <submittedName>
        <fullName evidence="2">Uncharacterized protein</fullName>
    </submittedName>
</protein>